<reference evidence="3" key="1">
    <citation type="journal article" date="2019" name="Int. J. Syst. Evol. Microbiol.">
        <title>The Global Catalogue of Microorganisms (GCM) 10K type strain sequencing project: providing services to taxonomists for standard genome sequencing and annotation.</title>
        <authorList>
            <consortium name="The Broad Institute Genomics Platform"/>
            <consortium name="The Broad Institute Genome Sequencing Center for Infectious Disease"/>
            <person name="Wu L."/>
            <person name="Ma J."/>
        </authorList>
    </citation>
    <scope>NUCLEOTIDE SEQUENCE [LARGE SCALE GENOMIC DNA]</scope>
    <source>
        <strain evidence="3">NBRC 109341</strain>
    </source>
</reference>
<protein>
    <submittedName>
        <fullName evidence="2">ABC transporter substrate-binding protein</fullName>
    </submittedName>
</protein>
<proteinExistence type="predicted"/>
<dbReference type="InterPro" id="IPR006059">
    <property type="entry name" value="SBP"/>
</dbReference>
<dbReference type="RefSeq" id="WP_234265639.1">
    <property type="nucleotide sequence ID" value="NZ_BSPB01000008.1"/>
</dbReference>
<dbReference type="Proteomes" id="UP001156903">
    <property type="component" value="Unassembled WGS sequence"/>
</dbReference>
<keyword evidence="3" id="KW-1185">Reference proteome</keyword>
<comment type="caution">
    <text evidence="2">The sequence shown here is derived from an EMBL/GenBank/DDBJ whole genome shotgun (WGS) entry which is preliminary data.</text>
</comment>
<sequence>MSDSIDSKFSGAGISRRGLLQGTAGMAGILASGLAPSVHAQDKITLRYLGTAVNQDKTIAEKFEKDTGIKIQYVAVTTDDVTKRAVTAPNSFDLIDTEYFSLKKIVPTGNLKGIDVKKIKNADKITTLFTTGTVAGKSVGDQGTAPKKVIFLEGEKSKVFAKSPTQFMSLIPTVYNADTLGIRPDLIKRPISSWAELLNPEFKGKAAILNIPSIGIMDAAMVVEAMGIHKYADKGNMTKAEIDLTIKTLIEAKKSGQFRALWKDFNESVNLMASGEVVIQSMWSPAVTAVRTKGIDCVFQPLKEGYRAWAAGFGLPATLSGRKLDGAYEFINWFLDGWAGAYLNRQGYYSAVLETAKAKMEAYEWAYWMEGKAATQDIKSPNGDVLAKAGAVRDGGSYEARMGGIACWNAVMDENEYMVRKWNEFVAA</sequence>
<dbReference type="InterPro" id="IPR006311">
    <property type="entry name" value="TAT_signal"/>
</dbReference>
<accession>A0ABQ6C2F1</accession>
<evidence type="ECO:0000256" key="1">
    <source>
        <dbReference type="ARBA" id="ARBA00022729"/>
    </source>
</evidence>
<dbReference type="SUPFAM" id="SSF53850">
    <property type="entry name" value="Periplasmic binding protein-like II"/>
    <property type="match status" value="1"/>
</dbReference>
<organism evidence="2 3">
    <name type="scientific">Hydrogenophaga electricum</name>
    <dbReference type="NCBI Taxonomy" id="1230953"/>
    <lineage>
        <taxon>Bacteria</taxon>
        <taxon>Pseudomonadati</taxon>
        <taxon>Pseudomonadota</taxon>
        <taxon>Betaproteobacteria</taxon>
        <taxon>Burkholderiales</taxon>
        <taxon>Comamonadaceae</taxon>
        <taxon>Hydrogenophaga</taxon>
    </lineage>
</organism>
<dbReference type="EMBL" id="BSPB01000008">
    <property type="protein sequence ID" value="GLS14040.1"/>
    <property type="molecule type" value="Genomic_DNA"/>
</dbReference>
<name>A0ABQ6C2F1_9BURK</name>
<dbReference type="PANTHER" id="PTHR30222">
    <property type="entry name" value="SPERMIDINE/PUTRESCINE-BINDING PERIPLASMIC PROTEIN"/>
    <property type="match status" value="1"/>
</dbReference>
<evidence type="ECO:0000313" key="3">
    <source>
        <dbReference type="Proteomes" id="UP001156903"/>
    </source>
</evidence>
<dbReference type="PROSITE" id="PS51318">
    <property type="entry name" value="TAT"/>
    <property type="match status" value="1"/>
</dbReference>
<keyword evidence="1" id="KW-0732">Signal</keyword>
<dbReference type="Pfam" id="PF13416">
    <property type="entry name" value="SBP_bac_8"/>
    <property type="match status" value="1"/>
</dbReference>
<evidence type="ECO:0000313" key="2">
    <source>
        <dbReference type="EMBL" id="GLS14040.1"/>
    </source>
</evidence>
<dbReference type="Gene3D" id="3.40.190.10">
    <property type="entry name" value="Periplasmic binding protein-like II"/>
    <property type="match status" value="2"/>
</dbReference>
<gene>
    <name evidence="2" type="ORF">GCM10007935_14700</name>
</gene>
<dbReference type="PANTHER" id="PTHR30222:SF17">
    <property type="entry name" value="SPERMIDINE_PUTRESCINE-BINDING PERIPLASMIC PROTEIN"/>
    <property type="match status" value="1"/>
</dbReference>